<keyword evidence="1" id="KW-1133">Transmembrane helix</keyword>
<evidence type="ECO:0000256" key="1">
    <source>
        <dbReference type="SAM" id="Phobius"/>
    </source>
</evidence>
<name>A0A6C0F1C8_9ZZZZ</name>
<keyword evidence="1" id="KW-0472">Membrane</keyword>
<sequence>MPTMLELFSNLCMPSKLYMIIGIILLAISYYYDIKTNDEEKICLGNVKCAIKNKPAYYAFNVLFILIWALLLNMLCRYGWIKTAWVIFIFPYVLMLIAFIIIARMVVGIAKTQNGVK</sequence>
<protein>
    <submittedName>
        <fullName evidence="2">Uncharacterized protein</fullName>
    </submittedName>
</protein>
<accession>A0A6C0F1C8</accession>
<proteinExistence type="predicted"/>
<evidence type="ECO:0000313" key="2">
    <source>
        <dbReference type="EMBL" id="QHT33225.1"/>
    </source>
</evidence>
<feature type="transmembrane region" description="Helical" evidence="1">
    <location>
        <begin position="84"/>
        <end position="107"/>
    </location>
</feature>
<reference evidence="2" key="1">
    <citation type="journal article" date="2020" name="Nature">
        <title>Giant virus diversity and host interactions through global metagenomics.</title>
        <authorList>
            <person name="Schulz F."/>
            <person name="Roux S."/>
            <person name="Paez-Espino D."/>
            <person name="Jungbluth S."/>
            <person name="Walsh D.A."/>
            <person name="Denef V.J."/>
            <person name="McMahon K.D."/>
            <person name="Konstantinidis K.T."/>
            <person name="Eloe-Fadrosh E.A."/>
            <person name="Kyrpides N.C."/>
            <person name="Woyke T."/>
        </authorList>
    </citation>
    <scope>NUCLEOTIDE SEQUENCE</scope>
    <source>
        <strain evidence="2">GVMAG-M-3300009161-34</strain>
    </source>
</reference>
<keyword evidence="1" id="KW-0812">Transmembrane</keyword>
<feature type="transmembrane region" description="Helical" evidence="1">
    <location>
        <begin position="55"/>
        <end position="72"/>
    </location>
</feature>
<organism evidence="2">
    <name type="scientific">viral metagenome</name>
    <dbReference type="NCBI Taxonomy" id="1070528"/>
    <lineage>
        <taxon>unclassified sequences</taxon>
        <taxon>metagenomes</taxon>
        <taxon>organismal metagenomes</taxon>
    </lineage>
</organism>
<dbReference type="AlphaFoldDB" id="A0A6C0F1C8"/>
<dbReference type="EMBL" id="MN738960">
    <property type="protein sequence ID" value="QHT33225.1"/>
    <property type="molecule type" value="Genomic_DNA"/>
</dbReference>
<feature type="transmembrane region" description="Helical" evidence="1">
    <location>
        <begin position="17"/>
        <end position="34"/>
    </location>
</feature>